<dbReference type="STRING" id="502025.Hoch_3813"/>
<proteinExistence type="predicted"/>
<feature type="transmembrane region" description="Helical" evidence="10">
    <location>
        <begin position="165"/>
        <end position="190"/>
    </location>
</feature>
<evidence type="ECO:0000256" key="8">
    <source>
        <dbReference type="ARBA" id="ARBA00023136"/>
    </source>
</evidence>
<feature type="region of interest" description="Disordered" evidence="9">
    <location>
        <begin position="1"/>
        <end position="25"/>
    </location>
</feature>
<feature type="transmembrane region" description="Helical" evidence="10">
    <location>
        <begin position="51"/>
        <end position="70"/>
    </location>
</feature>
<dbReference type="HOGENOM" id="CLU_000604_84_3_7"/>
<dbReference type="SUPFAM" id="SSF52540">
    <property type="entry name" value="P-loop containing nucleoside triphosphate hydrolases"/>
    <property type="match status" value="1"/>
</dbReference>
<protein>
    <submittedName>
        <fullName evidence="13">ABC transporter related protein</fullName>
    </submittedName>
</protein>
<organism evidence="13 14">
    <name type="scientific">Haliangium ochraceum (strain DSM 14365 / JCM 11303 / SMP-2)</name>
    <dbReference type="NCBI Taxonomy" id="502025"/>
    <lineage>
        <taxon>Bacteria</taxon>
        <taxon>Pseudomonadati</taxon>
        <taxon>Myxococcota</taxon>
        <taxon>Polyangia</taxon>
        <taxon>Haliangiales</taxon>
        <taxon>Kofleriaceae</taxon>
        <taxon>Haliangium</taxon>
    </lineage>
</organism>
<dbReference type="eggNOG" id="COG1132">
    <property type="taxonomic scope" value="Bacteria"/>
</dbReference>
<feature type="transmembrane region" description="Helical" evidence="10">
    <location>
        <begin position="276"/>
        <end position="297"/>
    </location>
</feature>
<dbReference type="GO" id="GO:0005524">
    <property type="term" value="F:ATP binding"/>
    <property type="evidence" value="ECO:0007669"/>
    <property type="project" value="UniProtKB-KW"/>
</dbReference>
<dbReference type="GO" id="GO:0016887">
    <property type="term" value="F:ATP hydrolysis activity"/>
    <property type="evidence" value="ECO:0007669"/>
    <property type="project" value="InterPro"/>
</dbReference>
<feature type="region of interest" description="Disordered" evidence="9">
    <location>
        <begin position="358"/>
        <end position="381"/>
    </location>
</feature>
<dbReference type="SMART" id="SM00382">
    <property type="entry name" value="AAA"/>
    <property type="match status" value="1"/>
</dbReference>
<accession>D0LZ51</accession>
<dbReference type="PROSITE" id="PS50929">
    <property type="entry name" value="ABC_TM1F"/>
    <property type="match status" value="1"/>
</dbReference>
<dbReference type="InterPro" id="IPR039421">
    <property type="entry name" value="Type_1_exporter"/>
</dbReference>
<evidence type="ECO:0000256" key="1">
    <source>
        <dbReference type="ARBA" id="ARBA00004651"/>
    </source>
</evidence>
<dbReference type="Pfam" id="PF00664">
    <property type="entry name" value="ABC_membrane"/>
    <property type="match status" value="1"/>
</dbReference>
<evidence type="ECO:0000256" key="4">
    <source>
        <dbReference type="ARBA" id="ARBA00022692"/>
    </source>
</evidence>
<dbReference type="KEGG" id="hoh:Hoch_3813"/>
<dbReference type="Gene3D" id="3.40.50.300">
    <property type="entry name" value="P-loop containing nucleotide triphosphate hydrolases"/>
    <property type="match status" value="1"/>
</dbReference>
<comment type="subcellular location">
    <subcellularLocation>
        <location evidence="1">Cell membrane</location>
        <topology evidence="1">Multi-pass membrane protein</topology>
    </subcellularLocation>
</comment>
<dbReference type="InterPro" id="IPR011527">
    <property type="entry name" value="ABC1_TM_dom"/>
</dbReference>
<evidence type="ECO:0000259" key="12">
    <source>
        <dbReference type="PROSITE" id="PS50929"/>
    </source>
</evidence>
<dbReference type="FunFam" id="3.40.50.300:FF:000299">
    <property type="entry name" value="ABC transporter ATP-binding protein/permease"/>
    <property type="match status" value="1"/>
</dbReference>
<dbReference type="AlphaFoldDB" id="D0LZ51"/>
<dbReference type="Pfam" id="PF00005">
    <property type="entry name" value="ABC_tran"/>
    <property type="match status" value="1"/>
</dbReference>
<evidence type="ECO:0000313" key="13">
    <source>
        <dbReference type="EMBL" id="ACY16313.1"/>
    </source>
</evidence>
<evidence type="ECO:0000256" key="2">
    <source>
        <dbReference type="ARBA" id="ARBA00022448"/>
    </source>
</evidence>
<dbReference type="InterPro" id="IPR027417">
    <property type="entry name" value="P-loop_NTPase"/>
</dbReference>
<dbReference type="GO" id="GO:0005886">
    <property type="term" value="C:plasma membrane"/>
    <property type="evidence" value="ECO:0007669"/>
    <property type="project" value="UniProtKB-SubCell"/>
</dbReference>
<keyword evidence="2" id="KW-0813">Transport</keyword>
<sequence>MSERDAKHAAKAPSGKQPAGTGQGMRQEQVLGKAYDVKLMARLWTFVAPHWRLLGISLLLVLITPAFELAQPYLLGVAVDEFIKVDRQDGIGYLVLGYLGLVLLQATASFAQLYVLQLLGQRSMHDLRVAIYRHVLSLRTAFFDRMPVGRLLTRMTNDVENINEMFANGVVTLLADFIKLIAIVVVMLSINVKLTLMTFLTVPLLVLVVNYARILMRNSFREIRVKLAALNAFAQEHLSGIKVVQLFAREQQATDDYGEINAAHRDAYLDAIRADAVMYAFVEAIGVVSIALITWYASGAEDPPTIGVVVAFIEYVRKFFIPIRDFSAKYTVMQSAMAASERIMALLDTDEPDAPERAEYRAAADSQKPAETEPASGDGRPPALAIADLSFAYRPGEEVLRDIDFAIPRGAHIAVVGASGSGKSTIIKLLARLYEIERGRIELDGRDIRALSSSELRRRVTVVSQDVFLFAGTVGENIRLGRADATDDELRAALERVGADRVLLRRVRADAGDSATRGRASADEADAMLALEVAERGGNFSAGERQLIAFARALVRDPDVLVLDEATAHVDPEAEALIENGVAELMRDRTTLVIAHRLSTIRHADQILVMSRGSIVERGSHDELIARGGVYAKLERTFSRKD</sequence>
<feature type="transmembrane region" description="Helical" evidence="10">
    <location>
        <begin position="196"/>
        <end position="216"/>
    </location>
</feature>
<dbReference type="PANTHER" id="PTHR43394">
    <property type="entry name" value="ATP-DEPENDENT PERMEASE MDL1, MITOCHONDRIAL"/>
    <property type="match status" value="1"/>
</dbReference>
<keyword evidence="3" id="KW-1003">Cell membrane</keyword>
<evidence type="ECO:0000256" key="3">
    <source>
        <dbReference type="ARBA" id="ARBA00022475"/>
    </source>
</evidence>
<keyword evidence="4 10" id="KW-0812">Transmembrane</keyword>
<evidence type="ECO:0000256" key="9">
    <source>
        <dbReference type="SAM" id="MobiDB-lite"/>
    </source>
</evidence>
<dbReference type="RefSeq" id="WP_012828912.1">
    <property type="nucleotide sequence ID" value="NC_013440.1"/>
</dbReference>
<name>D0LZ51_HALO1</name>
<evidence type="ECO:0000313" key="14">
    <source>
        <dbReference type="Proteomes" id="UP000001880"/>
    </source>
</evidence>
<gene>
    <name evidence="13" type="ordered locus">Hoch_3813</name>
</gene>
<dbReference type="EMBL" id="CP001804">
    <property type="protein sequence ID" value="ACY16313.1"/>
    <property type="molecule type" value="Genomic_DNA"/>
</dbReference>
<dbReference type="GO" id="GO:0015421">
    <property type="term" value="F:ABC-type oligopeptide transporter activity"/>
    <property type="evidence" value="ECO:0007669"/>
    <property type="project" value="TreeGrafter"/>
</dbReference>
<keyword evidence="5" id="KW-0547">Nucleotide-binding</keyword>
<dbReference type="InterPro" id="IPR003439">
    <property type="entry name" value="ABC_transporter-like_ATP-bd"/>
</dbReference>
<feature type="domain" description="ABC transmembrane type-1" evidence="12">
    <location>
        <begin position="56"/>
        <end position="335"/>
    </location>
</feature>
<dbReference type="Proteomes" id="UP000001880">
    <property type="component" value="Chromosome"/>
</dbReference>
<keyword evidence="6" id="KW-0067">ATP-binding</keyword>
<dbReference type="InterPro" id="IPR036640">
    <property type="entry name" value="ABC1_TM_sf"/>
</dbReference>
<dbReference type="InterPro" id="IPR017871">
    <property type="entry name" value="ABC_transporter-like_CS"/>
</dbReference>
<keyword evidence="14" id="KW-1185">Reference proteome</keyword>
<feature type="domain" description="ABC transporter" evidence="11">
    <location>
        <begin position="384"/>
        <end position="637"/>
    </location>
</feature>
<dbReference type="PROSITE" id="PS00211">
    <property type="entry name" value="ABC_TRANSPORTER_1"/>
    <property type="match status" value="1"/>
</dbReference>
<keyword evidence="8 10" id="KW-0472">Membrane</keyword>
<dbReference type="CDD" id="cd18544">
    <property type="entry name" value="ABC_6TM_TmrA_like"/>
    <property type="match status" value="1"/>
</dbReference>
<reference evidence="13 14" key="1">
    <citation type="journal article" date="2010" name="Stand. Genomic Sci.">
        <title>Complete genome sequence of Haliangium ochraceum type strain (SMP-2).</title>
        <authorList>
            <consortium name="US DOE Joint Genome Institute (JGI-PGF)"/>
            <person name="Ivanova N."/>
            <person name="Daum C."/>
            <person name="Lang E."/>
            <person name="Abt B."/>
            <person name="Kopitz M."/>
            <person name="Saunders E."/>
            <person name="Lapidus A."/>
            <person name="Lucas S."/>
            <person name="Glavina Del Rio T."/>
            <person name="Nolan M."/>
            <person name="Tice H."/>
            <person name="Copeland A."/>
            <person name="Cheng J.F."/>
            <person name="Chen F."/>
            <person name="Bruce D."/>
            <person name="Goodwin L."/>
            <person name="Pitluck S."/>
            <person name="Mavromatis K."/>
            <person name="Pati A."/>
            <person name="Mikhailova N."/>
            <person name="Chen A."/>
            <person name="Palaniappan K."/>
            <person name="Land M."/>
            <person name="Hauser L."/>
            <person name="Chang Y.J."/>
            <person name="Jeffries C.D."/>
            <person name="Detter J.C."/>
            <person name="Brettin T."/>
            <person name="Rohde M."/>
            <person name="Goker M."/>
            <person name="Bristow J."/>
            <person name="Markowitz V."/>
            <person name="Eisen J.A."/>
            <person name="Hugenholtz P."/>
            <person name="Kyrpides N.C."/>
            <person name="Klenk H.P."/>
        </authorList>
    </citation>
    <scope>NUCLEOTIDE SEQUENCE [LARGE SCALE GENOMIC DNA]</scope>
    <source>
        <strain evidence="14">DSM 14365 / CIP 107738 / JCM 11303 / AJ 13395 / SMP-2</strain>
    </source>
</reference>
<evidence type="ECO:0000259" key="11">
    <source>
        <dbReference type="PROSITE" id="PS50893"/>
    </source>
</evidence>
<evidence type="ECO:0000256" key="7">
    <source>
        <dbReference type="ARBA" id="ARBA00022989"/>
    </source>
</evidence>
<feature type="transmembrane region" description="Helical" evidence="10">
    <location>
        <begin position="90"/>
        <end position="116"/>
    </location>
</feature>
<dbReference type="PANTHER" id="PTHR43394:SF1">
    <property type="entry name" value="ATP-BINDING CASSETTE SUB-FAMILY B MEMBER 10, MITOCHONDRIAL"/>
    <property type="match status" value="1"/>
</dbReference>
<evidence type="ECO:0000256" key="10">
    <source>
        <dbReference type="SAM" id="Phobius"/>
    </source>
</evidence>
<keyword evidence="7 10" id="KW-1133">Transmembrane helix</keyword>
<dbReference type="PROSITE" id="PS50893">
    <property type="entry name" value="ABC_TRANSPORTER_2"/>
    <property type="match status" value="1"/>
</dbReference>
<dbReference type="SUPFAM" id="SSF90123">
    <property type="entry name" value="ABC transporter transmembrane region"/>
    <property type="match status" value="1"/>
</dbReference>
<evidence type="ECO:0000256" key="6">
    <source>
        <dbReference type="ARBA" id="ARBA00022840"/>
    </source>
</evidence>
<evidence type="ECO:0000256" key="5">
    <source>
        <dbReference type="ARBA" id="ARBA00022741"/>
    </source>
</evidence>
<dbReference type="InterPro" id="IPR003593">
    <property type="entry name" value="AAA+_ATPase"/>
</dbReference>
<dbReference type="OrthoDB" id="9772049at2"/>
<dbReference type="Gene3D" id="1.20.1560.10">
    <property type="entry name" value="ABC transporter type 1, transmembrane domain"/>
    <property type="match status" value="1"/>
</dbReference>